<dbReference type="AlphaFoldDB" id="A0A9D1GD61"/>
<sequence length="88" mass="10071">MKNKSSIDEVKKAVEALEEVCERVGVNYAVFFSEQPHSITGGATFTIEEYAILIETFSRRLPLEQVRFLRKVMDMIITDRSSSSWPVN</sequence>
<proteinExistence type="predicted"/>
<evidence type="ECO:0000313" key="1">
    <source>
        <dbReference type="EMBL" id="HIT38708.1"/>
    </source>
</evidence>
<gene>
    <name evidence="1" type="ORF">IAD06_01525</name>
</gene>
<dbReference type="Proteomes" id="UP000886722">
    <property type="component" value="Unassembled WGS sequence"/>
</dbReference>
<dbReference type="EMBL" id="DVKT01000007">
    <property type="protein sequence ID" value="HIT38708.1"/>
    <property type="molecule type" value="Genomic_DNA"/>
</dbReference>
<organism evidence="1 2">
    <name type="scientific">Candidatus Caccoplasma intestinavium</name>
    <dbReference type="NCBI Taxonomy" id="2840716"/>
    <lineage>
        <taxon>Bacteria</taxon>
        <taxon>Pseudomonadati</taxon>
        <taxon>Bacteroidota</taxon>
        <taxon>Bacteroidia</taxon>
        <taxon>Bacteroidales</taxon>
        <taxon>Bacteroidaceae</taxon>
        <taxon>Bacteroidaceae incertae sedis</taxon>
        <taxon>Candidatus Caccoplasma</taxon>
    </lineage>
</organism>
<accession>A0A9D1GD61</accession>
<evidence type="ECO:0000313" key="2">
    <source>
        <dbReference type="Proteomes" id="UP000886722"/>
    </source>
</evidence>
<protein>
    <submittedName>
        <fullName evidence="1">Uncharacterized protein</fullName>
    </submittedName>
</protein>
<name>A0A9D1GD61_9BACT</name>
<comment type="caution">
    <text evidence="1">The sequence shown here is derived from an EMBL/GenBank/DDBJ whole genome shotgun (WGS) entry which is preliminary data.</text>
</comment>
<reference evidence="1" key="1">
    <citation type="submission" date="2020-10" db="EMBL/GenBank/DDBJ databases">
        <authorList>
            <person name="Gilroy R."/>
        </authorList>
    </citation>
    <scope>NUCLEOTIDE SEQUENCE</scope>
    <source>
        <strain evidence="1">21143</strain>
    </source>
</reference>
<reference evidence="1" key="2">
    <citation type="journal article" date="2021" name="PeerJ">
        <title>Extensive microbial diversity within the chicken gut microbiome revealed by metagenomics and culture.</title>
        <authorList>
            <person name="Gilroy R."/>
            <person name="Ravi A."/>
            <person name="Getino M."/>
            <person name="Pursley I."/>
            <person name="Horton D.L."/>
            <person name="Alikhan N.F."/>
            <person name="Baker D."/>
            <person name="Gharbi K."/>
            <person name="Hall N."/>
            <person name="Watson M."/>
            <person name="Adriaenssens E.M."/>
            <person name="Foster-Nyarko E."/>
            <person name="Jarju S."/>
            <person name="Secka A."/>
            <person name="Antonio M."/>
            <person name="Oren A."/>
            <person name="Chaudhuri R.R."/>
            <person name="La Ragione R."/>
            <person name="Hildebrand F."/>
            <person name="Pallen M.J."/>
        </authorList>
    </citation>
    <scope>NUCLEOTIDE SEQUENCE</scope>
    <source>
        <strain evidence="1">21143</strain>
    </source>
</reference>